<dbReference type="EMBL" id="FOGQ01000010">
    <property type="protein sequence ID" value="SES16008.1"/>
    <property type="molecule type" value="Genomic_DNA"/>
</dbReference>
<feature type="compositionally biased region" description="Polar residues" evidence="8">
    <location>
        <begin position="1"/>
        <end position="15"/>
    </location>
</feature>
<evidence type="ECO:0000256" key="5">
    <source>
        <dbReference type="ARBA" id="ARBA00022692"/>
    </source>
</evidence>
<keyword evidence="11" id="KW-1185">Reference proteome</keyword>
<evidence type="ECO:0000256" key="8">
    <source>
        <dbReference type="SAM" id="MobiDB-lite"/>
    </source>
</evidence>
<evidence type="ECO:0000256" key="9">
    <source>
        <dbReference type="SAM" id="Phobius"/>
    </source>
</evidence>
<feature type="region of interest" description="Disordered" evidence="8">
    <location>
        <begin position="1"/>
        <end position="44"/>
    </location>
</feature>
<comment type="similarity">
    <text evidence="2">Belongs to the binding-protein-dependent transport system permease family. FecCD subfamily.</text>
</comment>
<dbReference type="Gene3D" id="1.10.3470.10">
    <property type="entry name" value="ABC transporter involved in vitamin B12 uptake, BtuC"/>
    <property type="match status" value="1"/>
</dbReference>
<dbReference type="RefSeq" id="WP_092259827.1">
    <property type="nucleotide sequence ID" value="NZ_CP047199.1"/>
</dbReference>
<feature type="transmembrane region" description="Helical" evidence="9">
    <location>
        <begin position="150"/>
        <end position="167"/>
    </location>
</feature>
<evidence type="ECO:0000313" key="10">
    <source>
        <dbReference type="EMBL" id="SES16008.1"/>
    </source>
</evidence>
<comment type="subcellular location">
    <subcellularLocation>
        <location evidence="1">Cell membrane</location>
        <topology evidence="1">Multi-pass membrane protein</topology>
    </subcellularLocation>
</comment>
<evidence type="ECO:0000256" key="1">
    <source>
        <dbReference type="ARBA" id="ARBA00004651"/>
    </source>
</evidence>
<evidence type="ECO:0000313" key="11">
    <source>
        <dbReference type="Proteomes" id="UP000198929"/>
    </source>
</evidence>
<feature type="transmembrane region" description="Helical" evidence="9">
    <location>
        <begin position="291"/>
        <end position="308"/>
    </location>
</feature>
<dbReference type="Proteomes" id="UP000198929">
    <property type="component" value="Unassembled WGS sequence"/>
</dbReference>
<dbReference type="FunFam" id="1.10.3470.10:FF:000001">
    <property type="entry name" value="Vitamin B12 ABC transporter permease BtuC"/>
    <property type="match status" value="1"/>
</dbReference>
<proteinExistence type="inferred from homology"/>
<evidence type="ECO:0000256" key="6">
    <source>
        <dbReference type="ARBA" id="ARBA00022989"/>
    </source>
</evidence>
<evidence type="ECO:0000256" key="7">
    <source>
        <dbReference type="ARBA" id="ARBA00023136"/>
    </source>
</evidence>
<feature type="transmembrane region" description="Helical" evidence="9">
    <location>
        <begin position="120"/>
        <end position="141"/>
    </location>
</feature>
<dbReference type="STRING" id="1121357.SAMN05661109_02039"/>
<dbReference type="PANTHER" id="PTHR30472:SF70">
    <property type="entry name" value="MOLYBDATE IMPORT SYSTEM PERMEASE PROTEIN MOLB"/>
    <property type="match status" value="1"/>
</dbReference>
<evidence type="ECO:0000256" key="3">
    <source>
        <dbReference type="ARBA" id="ARBA00022448"/>
    </source>
</evidence>
<keyword evidence="3" id="KW-0813">Transport</keyword>
<feature type="transmembrane region" description="Helical" evidence="9">
    <location>
        <begin position="361"/>
        <end position="382"/>
    </location>
</feature>
<gene>
    <name evidence="10" type="ORF">SAMN05661109_02039</name>
</gene>
<dbReference type="AlphaFoldDB" id="A0A1H9V345"/>
<feature type="transmembrane region" description="Helical" evidence="9">
    <location>
        <begin position="52"/>
        <end position="73"/>
    </location>
</feature>
<feature type="transmembrane region" description="Helical" evidence="9">
    <location>
        <begin position="336"/>
        <end position="355"/>
    </location>
</feature>
<dbReference type="GO" id="GO:0022857">
    <property type="term" value="F:transmembrane transporter activity"/>
    <property type="evidence" value="ECO:0007669"/>
    <property type="project" value="InterPro"/>
</dbReference>
<dbReference type="CDD" id="cd06550">
    <property type="entry name" value="TM_ABC_iron-siderophores_like"/>
    <property type="match status" value="1"/>
</dbReference>
<feature type="transmembrane region" description="Helical" evidence="9">
    <location>
        <begin position="204"/>
        <end position="226"/>
    </location>
</feature>
<accession>A0A1H9V345</accession>
<dbReference type="Pfam" id="PF01032">
    <property type="entry name" value="FecCD"/>
    <property type="match status" value="1"/>
</dbReference>
<name>A0A1H9V345_9CORY</name>
<keyword evidence="7 9" id="KW-0472">Membrane</keyword>
<evidence type="ECO:0000256" key="2">
    <source>
        <dbReference type="ARBA" id="ARBA00007935"/>
    </source>
</evidence>
<dbReference type="GO" id="GO:0033214">
    <property type="term" value="P:siderophore-iron import into cell"/>
    <property type="evidence" value="ECO:0007669"/>
    <property type="project" value="TreeGrafter"/>
</dbReference>
<keyword evidence="4" id="KW-1003">Cell membrane</keyword>
<protein>
    <submittedName>
        <fullName evidence="10">Iron complex transport system permease protein</fullName>
    </submittedName>
</protein>
<organism evidence="10 11">
    <name type="scientific">Corynebacterium cystitidis DSM 20524</name>
    <dbReference type="NCBI Taxonomy" id="1121357"/>
    <lineage>
        <taxon>Bacteria</taxon>
        <taxon>Bacillati</taxon>
        <taxon>Actinomycetota</taxon>
        <taxon>Actinomycetes</taxon>
        <taxon>Mycobacteriales</taxon>
        <taxon>Corynebacteriaceae</taxon>
        <taxon>Corynebacterium</taxon>
    </lineage>
</organism>
<reference evidence="11" key="1">
    <citation type="submission" date="2016-10" db="EMBL/GenBank/DDBJ databases">
        <authorList>
            <person name="Varghese N."/>
            <person name="Submissions S."/>
        </authorList>
    </citation>
    <scope>NUCLEOTIDE SEQUENCE [LARGE SCALE GENOMIC DNA]</scope>
    <source>
        <strain evidence="11">DSM 20524</strain>
    </source>
</reference>
<sequence>MTTSHSKNSPSSVEEGSTLVPDTATEKSVGDGASHSGTEAARRDISASNRRGGLVLAITAILLVVFAIIAMGIGQLGISPVEVLTIIYKELGAKLGLATAHIEADQAEIVAITQIRAPRILLSILLGGALATSGAVLQALFRNPLVSPDIVGVSSGASFGGVLAILLGSSSLLLMGSSFLFGLTAVLIVMLIGRIRTNSPTLTIVLAGVVVAAFFSAMVSLITYVADPYEKLPSINFWLMGSFASATWSKLAVAVIPIVVGVIVVHALRWRINVLSLGDEDARALGLNPSTMRWILILTVALLTAASVSAAGEVGWVGLVIPHLVRILVGHDNRVVLPGSFLVGGLYLLLIDTIARTATTVEIPIGILTASIGAPVFIFLLIQRSRKGQSFA</sequence>
<dbReference type="InterPro" id="IPR000522">
    <property type="entry name" value="ABC_transptr_permease_BtuC"/>
</dbReference>
<dbReference type="GO" id="GO:0005886">
    <property type="term" value="C:plasma membrane"/>
    <property type="evidence" value="ECO:0007669"/>
    <property type="project" value="UniProtKB-SubCell"/>
</dbReference>
<keyword evidence="6 9" id="KW-1133">Transmembrane helix</keyword>
<dbReference type="SUPFAM" id="SSF81345">
    <property type="entry name" value="ABC transporter involved in vitamin B12 uptake, BtuC"/>
    <property type="match status" value="1"/>
</dbReference>
<keyword evidence="5 9" id="KW-0812">Transmembrane</keyword>
<evidence type="ECO:0000256" key="4">
    <source>
        <dbReference type="ARBA" id="ARBA00022475"/>
    </source>
</evidence>
<feature type="transmembrane region" description="Helical" evidence="9">
    <location>
        <begin position="246"/>
        <end position="270"/>
    </location>
</feature>
<feature type="transmembrane region" description="Helical" evidence="9">
    <location>
        <begin position="173"/>
        <end position="192"/>
    </location>
</feature>
<dbReference type="PANTHER" id="PTHR30472">
    <property type="entry name" value="FERRIC ENTEROBACTIN TRANSPORT SYSTEM PERMEASE PROTEIN"/>
    <property type="match status" value="1"/>
</dbReference>
<dbReference type="InterPro" id="IPR037294">
    <property type="entry name" value="ABC_BtuC-like"/>
</dbReference>